<accession>Q1INT6</accession>
<feature type="domain" description="ARG and Rhodanese-Phosphatase-superfamily-associated" evidence="3">
    <location>
        <begin position="54"/>
        <end position="365"/>
    </location>
</feature>
<dbReference type="Pfam" id="PF20208">
    <property type="entry name" value="ARPP-1"/>
    <property type="match status" value="1"/>
</dbReference>
<dbReference type="RefSeq" id="WP_011523265.1">
    <property type="nucleotide sequence ID" value="NC_008009.1"/>
</dbReference>
<keyword evidence="2" id="KW-0732">Signal</keyword>
<evidence type="ECO:0000256" key="1">
    <source>
        <dbReference type="SAM" id="MobiDB-lite"/>
    </source>
</evidence>
<protein>
    <recommendedName>
        <fullName evidence="3">ARG and Rhodanese-Phosphatase-superfamily-associated domain-containing protein</fullName>
    </recommendedName>
</protein>
<feature type="signal peptide" evidence="2">
    <location>
        <begin position="1"/>
        <end position="32"/>
    </location>
</feature>
<dbReference type="InterPro" id="IPR046699">
    <property type="entry name" value="ARPP-1"/>
</dbReference>
<feature type="compositionally biased region" description="Pro residues" evidence="1">
    <location>
        <begin position="35"/>
        <end position="49"/>
    </location>
</feature>
<feature type="chain" id="PRO_5004191006" description="ARG and Rhodanese-Phosphatase-superfamily-associated domain-containing protein" evidence="2">
    <location>
        <begin position="33"/>
        <end position="413"/>
    </location>
</feature>
<organism evidence="4 5">
    <name type="scientific">Koribacter versatilis (strain Ellin345)</name>
    <dbReference type="NCBI Taxonomy" id="204669"/>
    <lineage>
        <taxon>Bacteria</taxon>
        <taxon>Pseudomonadati</taxon>
        <taxon>Acidobacteriota</taxon>
        <taxon>Terriglobia</taxon>
        <taxon>Terriglobales</taxon>
        <taxon>Candidatus Korobacteraceae</taxon>
        <taxon>Candidatus Korobacter</taxon>
    </lineage>
</organism>
<evidence type="ECO:0000313" key="5">
    <source>
        <dbReference type="Proteomes" id="UP000002432"/>
    </source>
</evidence>
<proteinExistence type="predicted"/>
<evidence type="ECO:0000313" key="4">
    <source>
        <dbReference type="EMBL" id="ABF41464.1"/>
    </source>
</evidence>
<dbReference type="OrthoDB" id="9796904at2"/>
<sequence>MKRDIWIGALVLVLAAALFAAIAFAPAQPAQAGPLPEPTPSPAPGPDPAPRGEYRVLEPLHSGALTLFPVVRNLSGAARKWDYITLDEGLRNGEVEVTEYGRLRGLVRPRNGAPIREDNYRGDRVNTLVLVNHSDKPLILLAGEIVTGGKQDRVIGKDRIVPAQSDPIDLSVFCIEHGRWVESSDKFGVSADSTNGSFMVQPSVRSKAMVKNNQQEVWDSVAGAVSNSARAASPSPTQPVELGTTSYAKAMKDERLTKEVDKVAVPLTESSHDILQKLREQNAVGVIVAVRGQIIWADVFATPDMLSAYWTKLVRSYAAESFETGWYGRGEVTRDAAERFLNNPLHGSETSQGETGVYRYREVRGTLQSAFFLQTLLPGTDFDVHISRVVEDDRRAKIMPRPVPMEGRQIPID</sequence>
<keyword evidence="5" id="KW-1185">Reference proteome</keyword>
<dbReference type="HOGENOM" id="CLU_682893_0_0_0"/>
<dbReference type="eggNOG" id="ENOG5030TV4">
    <property type="taxonomic scope" value="Bacteria"/>
</dbReference>
<evidence type="ECO:0000256" key="2">
    <source>
        <dbReference type="SAM" id="SignalP"/>
    </source>
</evidence>
<evidence type="ECO:0000259" key="3">
    <source>
        <dbReference type="Pfam" id="PF20208"/>
    </source>
</evidence>
<dbReference type="Proteomes" id="UP000002432">
    <property type="component" value="Chromosome"/>
</dbReference>
<name>Q1INT6_KORVE</name>
<dbReference type="KEGG" id="aba:Acid345_2463"/>
<dbReference type="AlphaFoldDB" id="Q1INT6"/>
<feature type="region of interest" description="Disordered" evidence="1">
    <location>
        <begin position="30"/>
        <end position="53"/>
    </location>
</feature>
<gene>
    <name evidence="4" type="ordered locus">Acid345_2463</name>
</gene>
<reference evidence="4 5" key="1">
    <citation type="journal article" date="2009" name="Appl. Environ. Microbiol.">
        <title>Three genomes from the phylum Acidobacteria provide insight into the lifestyles of these microorganisms in soils.</title>
        <authorList>
            <person name="Ward N.L."/>
            <person name="Challacombe J.F."/>
            <person name="Janssen P.H."/>
            <person name="Henrissat B."/>
            <person name="Coutinho P.M."/>
            <person name="Wu M."/>
            <person name="Xie G."/>
            <person name="Haft D.H."/>
            <person name="Sait M."/>
            <person name="Badger J."/>
            <person name="Barabote R.D."/>
            <person name="Bradley B."/>
            <person name="Brettin T.S."/>
            <person name="Brinkac L.M."/>
            <person name="Bruce D."/>
            <person name="Creasy T."/>
            <person name="Daugherty S.C."/>
            <person name="Davidsen T.M."/>
            <person name="DeBoy R.T."/>
            <person name="Detter J.C."/>
            <person name="Dodson R.J."/>
            <person name="Durkin A.S."/>
            <person name="Ganapathy A."/>
            <person name="Gwinn-Giglio M."/>
            <person name="Han C.S."/>
            <person name="Khouri H."/>
            <person name="Kiss H."/>
            <person name="Kothari S.P."/>
            <person name="Madupu R."/>
            <person name="Nelson K.E."/>
            <person name="Nelson W.C."/>
            <person name="Paulsen I."/>
            <person name="Penn K."/>
            <person name="Ren Q."/>
            <person name="Rosovitz M.J."/>
            <person name="Selengut J.D."/>
            <person name="Shrivastava S."/>
            <person name="Sullivan S.A."/>
            <person name="Tapia R."/>
            <person name="Thompson L.S."/>
            <person name="Watkins K.L."/>
            <person name="Yang Q."/>
            <person name="Yu C."/>
            <person name="Zafar N."/>
            <person name="Zhou L."/>
            <person name="Kuske C.R."/>
        </authorList>
    </citation>
    <scope>NUCLEOTIDE SEQUENCE [LARGE SCALE GENOMIC DNA]</scope>
    <source>
        <strain evidence="4 5">Ellin345</strain>
    </source>
</reference>
<dbReference type="EMBL" id="CP000360">
    <property type="protein sequence ID" value="ABF41464.1"/>
    <property type="molecule type" value="Genomic_DNA"/>
</dbReference>
<dbReference type="EnsemblBacteria" id="ABF41464">
    <property type="protein sequence ID" value="ABF41464"/>
    <property type="gene ID" value="Acid345_2463"/>
</dbReference>